<feature type="compositionally biased region" description="Polar residues" evidence="1">
    <location>
        <begin position="42"/>
        <end position="52"/>
    </location>
</feature>
<protein>
    <submittedName>
        <fullName evidence="2">Uncharacterized protein</fullName>
    </submittedName>
</protein>
<proteinExistence type="predicted"/>
<dbReference type="Proteomes" id="UP000288216">
    <property type="component" value="Unassembled WGS sequence"/>
</dbReference>
<accession>A0A401PGV7</accession>
<comment type="caution">
    <text evidence="2">The sequence shown here is derived from an EMBL/GenBank/DDBJ whole genome shotgun (WGS) entry which is preliminary data.</text>
</comment>
<evidence type="ECO:0000313" key="3">
    <source>
        <dbReference type="Proteomes" id="UP000288216"/>
    </source>
</evidence>
<evidence type="ECO:0000313" key="2">
    <source>
        <dbReference type="EMBL" id="GCB72362.1"/>
    </source>
</evidence>
<organism evidence="2 3">
    <name type="scientific">Scyliorhinus torazame</name>
    <name type="common">Cloudy catshark</name>
    <name type="synonym">Catulus torazame</name>
    <dbReference type="NCBI Taxonomy" id="75743"/>
    <lineage>
        <taxon>Eukaryota</taxon>
        <taxon>Metazoa</taxon>
        <taxon>Chordata</taxon>
        <taxon>Craniata</taxon>
        <taxon>Vertebrata</taxon>
        <taxon>Chondrichthyes</taxon>
        <taxon>Elasmobranchii</taxon>
        <taxon>Galeomorphii</taxon>
        <taxon>Galeoidea</taxon>
        <taxon>Carcharhiniformes</taxon>
        <taxon>Scyliorhinidae</taxon>
        <taxon>Scyliorhinus</taxon>
    </lineage>
</organism>
<dbReference type="AlphaFoldDB" id="A0A401PGV7"/>
<gene>
    <name evidence="2" type="ORF">scyTo_0006269</name>
</gene>
<evidence type="ECO:0000256" key="1">
    <source>
        <dbReference type="SAM" id="MobiDB-lite"/>
    </source>
</evidence>
<reference evidence="2 3" key="1">
    <citation type="journal article" date="2018" name="Nat. Ecol. Evol.">
        <title>Shark genomes provide insights into elasmobranch evolution and the origin of vertebrates.</title>
        <authorList>
            <person name="Hara Y"/>
            <person name="Yamaguchi K"/>
            <person name="Onimaru K"/>
            <person name="Kadota M"/>
            <person name="Koyanagi M"/>
            <person name="Keeley SD"/>
            <person name="Tatsumi K"/>
            <person name="Tanaka K"/>
            <person name="Motone F"/>
            <person name="Kageyama Y"/>
            <person name="Nozu R"/>
            <person name="Adachi N"/>
            <person name="Nishimura O"/>
            <person name="Nakagawa R"/>
            <person name="Tanegashima C"/>
            <person name="Kiyatake I"/>
            <person name="Matsumoto R"/>
            <person name="Murakumo K"/>
            <person name="Nishida K"/>
            <person name="Terakita A"/>
            <person name="Kuratani S"/>
            <person name="Sato K"/>
            <person name="Hyodo S Kuraku.S."/>
        </authorList>
    </citation>
    <scope>NUCLEOTIDE SEQUENCE [LARGE SCALE GENOMIC DNA]</scope>
</reference>
<keyword evidence="3" id="KW-1185">Reference proteome</keyword>
<sequence length="107" mass="11784">MPEEWSQAFVTKEYEGQFSVANPPSLHIFGLWGRNPRKHGENVQTPHGQSTDGAHCGSSLVRRGTRHGDGVGGTLNDPGYTELNVTKIDASIVKPKLLRMTDSLREK</sequence>
<name>A0A401PGV7_SCYTO</name>
<dbReference type="EMBL" id="BFAA01002082">
    <property type="protein sequence ID" value="GCB72362.1"/>
    <property type="molecule type" value="Genomic_DNA"/>
</dbReference>
<feature type="region of interest" description="Disordered" evidence="1">
    <location>
        <begin position="37"/>
        <end position="80"/>
    </location>
</feature>